<dbReference type="PANTHER" id="PTHR42659">
    <property type="entry name" value="XANTHINE DEHYDROGENASE SUBUNIT C-RELATED"/>
    <property type="match status" value="1"/>
</dbReference>
<evidence type="ECO:0000256" key="3">
    <source>
        <dbReference type="ARBA" id="ARBA00023002"/>
    </source>
</evidence>
<keyword evidence="3" id="KW-0560">Oxidoreductase</keyword>
<dbReference type="InterPro" id="IPR016169">
    <property type="entry name" value="FAD-bd_PCMH_sub2"/>
</dbReference>
<name>A0A2R6AVQ4_9ARCH</name>
<gene>
    <name evidence="5" type="ORF">B9Q03_06750</name>
</gene>
<dbReference type="Gene3D" id="3.30.43.10">
    <property type="entry name" value="Uridine Diphospho-n-acetylenolpyruvylglucosamine Reductase, domain 2"/>
    <property type="match status" value="1"/>
</dbReference>
<organism evidence="5 6">
    <name type="scientific">Candidatus Marsarchaeota G2 archaeon OSP_D</name>
    <dbReference type="NCBI Taxonomy" id="1978157"/>
    <lineage>
        <taxon>Archaea</taxon>
        <taxon>Candidatus Marsarchaeota</taxon>
        <taxon>Candidatus Marsarchaeota group 2</taxon>
    </lineage>
</organism>
<evidence type="ECO:0000256" key="2">
    <source>
        <dbReference type="ARBA" id="ARBA00022827"/>
    </source>
</evidence>
<evidence type="ECO:0000259" key="4">
    <source>
        <dbReference type="PROSITE" id="PS51387"/>
    </source>
</evidence>
<reference evidence="5 6" key="1">
    <citation type="submission" date="2017-04" db="EMBL/GenBank/DDBJ databases">
        <title>Novel microbial lineages endemic to geothermal iron-oxide mats fill important gaps in the evolutionary history of Archaea.</title>
        <authorList>
            <person name="Jay Z.J."/>
            <person name="Beam J.P."/>
            <person name="Dlakic M."/>
            <person name="Rusch D.B."/>
            <person name="Kozubal M.A."/>
            <person name="Inskeep W.P."/>
        </authorList>
    </citation>
    <scope>NUCLEOTIDE SEQUENCE [LARGE SCALE GENOMIC DNA]</scope>
    <source>
        <strain evidence="5">OSP_D</strain>
    </source>
</reference>
<evidence type="ECO:0000256" key="1">
    <source>
        <dbReference type="ARBA" id="ARBA00022630"/>
    </source>
</evidence>
<protein>
    <recommendedName>
        <fullName evidence="4">FAD-binding PCMH-type domain-containing protein</fullName>
    </recommendedName>
</protein>
<sequence length="290" mass="31188">MIPDRFSYTVAHSVEEAVELLHTLEDSKVLAGGQSLIPFMKLGYASPKSLVDINRIPNLDYLDDSGEWLKIGALTRISRLCDSELVAKDYPLIHDAALQIADPLVRNLGTFGGNVCHADMGDDLPAVCLAMNAEMVASGPSGQRVLAAKDFFVDRFTTLLASDELLTEVRIPKNRRGCGGAYLKLERRVGDYAIVGVAAQLEVDGDGVCRSVGIGLTSASTKPIKASEAESWLVGKSLSDEVLDKASTLAMNASNPLSDIRGPAEYKKAMVKVLTHRALNLAYKRARGGL</sequence>
<dbReference type="SUPFAM" id="SSF56176">
    <property type="entry name" value="FAD-binding/transporter-associated domain-like"/>
    <property type="match status" value="1"/>
</dbReference>
<accession>A0A2R6AVQ4</accession>
<dbReference type="Proteomes" id="UP000240322">
    <property type="component" value="Unassembled WGS sequence"/>
</dbReference>
<keyword evidence="1" id="KW-0285">Flavoprotein</keyword>
<dbReference type="Gene3D" id="3.30.465.10">
    <property type="match status" value="1"/>
</dbReference>
<dbReference type="PANTHER" id="PTHR42659:SF2">
    <property type="entry name" value="XANTHINE DEHYDROGENASE SUBUNIT C-RELATED"/>
    <property type="match status" value="1"/>
</dbReference>
<dbReference type="FunFam" id="3.30.465.10:FF:000017">
    <property type="entry name" value="Xanthine dehydrogenase, FAD binding subunit"/>
    <property type="match status" value="1"/>
</dbReference>
<dbReference type="AlphaFoldDB" id="A0A2R6AVQ4"/>
<dbReference type="PROSITE" id="PS51387">
    <property type="entry name" value="FAD_PCMH"/>
    <property type="match status" value="1"/>
</dbReference>
<evidence type="ECO:0000313" key="6">
    <source>
        <dbReference type="Proteomes" id="UP000240322"/>
    </source>
</evidence>
<dbReference type="SMART" id="SM01092">
    <property type="entry name" value="CO_deh_flav_C"/>
    <property type="match status" value="1"/>
</dbReference>
<dbReference type="Gene3D" id="3.30.390.50">
    <property type="entry name" value="CO dehydrogenase flavoprotein, C-terminal domain"/>
    <property type="match status" value="1"/>
</dbReference>
<dbReference type="InterPro" id="IPR005107">
    <property type="entry name" value="CO_DH_flav_C"/>
</dbReference>
<dbReference type="GO" id="GO:0071949">
    <property type="term" value="F:FAD binding"/>
    <property type="evidence" value="ECO:0007669"/>
    <property type="project" value="InterPro"/>
</dbReference>
<comment type="caution">
    <text evidence="5">The sequence shown here is derived from an EMBL/GenBank/DDBJ whole genome shotgun (WGS) entry which is preliminary data.</text>
</comment>
<dbReference type="InterPro" id="IPR002346">
    <property type="entry name" value="Mopterin_DH_FAD-bd"/>
</dbReference>
<dbReference type="GO" id="GO:0016491">
    <property type="term" value="F:oxidoreductase activity"/>
    <property type="evidence" value="ECO:0007669"/>
    <property type="project" value="UniProtKB-KW"/>
</dbReference>
<dbReference type="InterPro" id="IPR036318">
    <property type="entry name" value="FAD-bd_PCMH-like_sf"/>
</dbReference>
<dbReference type="SUPFAM" id="SSF55447">
    <property type="entry name" value="CO dehydrogenase flavoprotein C-terminal domain-like"/>
    <property type="match status" value="1"/>
</dbReference>
<evidence type="ECO:0000313" key="5">
    <source>
        <dbReference type="EMBL" id="PSN90462.1"/>
    </source>
</evidence>
<dbReference type="InterPro" id="IPR051312">
    <property type="entry name" value="Diverse_Substr_Oxidored"/>
</dbReference>
<dbReference type="Pfam" id="PF00941">
    <property type="entry name" value="FAD_binding_5"/>
    <property type="match status" value="1"/>
</dbReference>
<proteinExistence type="predicted"/>
<keyword evidence="2" id="KW-0274">FAD</keyword>
<feature type="domain" description="FAD-binding PCMH-type" evidence="4">
    <location>
        <begin position="1"/>
        <end position="176"/>
    </location>
</feature>
<dbReference type="InterPro" id="IPR036683">
    <property type="entry name" value="CO_DH_flav_C_dom_sf"/>
</dbReference>
<dbReference type="InterPro" id="IPR016166">
    <property type="entry name" value="FAD-bd_PCMH"/>
</dbReference>
<dbReference type="InterPro" id="IPR016167">
    <property type="entry name" value="FAD-bd_PCMH_sub1"/>
</dbReference>
<dbReference type="Pfam" id="PF03450">
    <property type="entry name" value="CO_deh_flav_C"/>
    <property type="match status" value="1"/>
</dbReference>
<dbReference type="EMBL" id="NEXE01000059">
    <property type="protein sequence ID" value="PSN90462.1"/>
    <property type="molecule type" value="Genomic_DNA"/>
</dbReference>